<evidence type="ECO:0000313" key="2">
    <source>
        <dbReference type="EMBL" id="KAK7080005.1"/>
    </source>
</evidence>
<organism evidence="2 3">
    <name type="scientific">Halocaridina rubra</name>
    <name type="common">Hawaiian red shrimp</name>
    <dbReference type="NCBI Taxonomy" id="373956"/>
    <lineage>
        <taxon>Eukaryota</taxon>
        <taxon>Metazoa</taxon>
        <taxon>Ecdysozoa</taxon>
        <taxon>Arthropoda</taxon>
        <taxon>Crustacea</taxon>
        <taxon>Multicrustacea</taxon>
        <taxon>Malacostraca</taxon>
        <taxon>Eumalacostraca</taxon>
        <taxon>Eucarida</taxon>
        <taxon>Decapoda</taxon>
        <taxon>Pleocyemata</taxon>
        <taxon>Caridea</taxon>
        <taxon>Atyoidea</taxon>
        <taxon>Atyidae</taxon>
        <taxon>Halocaridina</taxon>
    </lineage>
</organism>
<dbReference type="PROSITE" id="PS50940">
    <property type="entry name" value="CHIT_BIND_II"/>
    <property type="match status" value="1"/>
</dbReference>
<comment type="caution">
    <text evidence="2">The sequence shown here is derived from an EMBL/GenBank/DDBJ whole genome shotgun (WGS) entry which is preliminary data.</text>
</comment>
<dbReference type="AlphaFoldDB" id="A0AAN9ABZ8"/>
<dbReference type="Gene3D" id="2.170.140.10">
    <property type="entry name" value="Chitin binding domain"/>
    <property type="match status" value="1"/>
</dbReference>
<dbReference type="Proteomes" id="UP001381693">
    <property type="component" value="Unassembled WGS sequence"/>
</dbReference>
<dbReference type="EMBL" id="JAXCGZ010006204">
    <property type="protein sequence ID" value="KAK7080005.1"/>
    <property type="molecule type" value="Genomic_DNA"/>
</dbReference>
<dbReference type="InterPro" id="IPR052976">
    <property type="entry name" value="Scoloptoxin-like"/>
</dbReference>
<dbReference type="InterPro" id="IPR036508">
    <property type="entry name" value="Chitin-bd_dom_sf"/>
</dbReference>
<dbReference type="PANTHER" id="PTHR22933">
    <property type="entry name" value="FI18007P1-RELATED"/>
    <property type="match status" value="1"/>
</dbReference>
<dbReference type="GO" id="GO:0008061">
    <property type="term" value="F:chitin binding"/>
    <property type="evidence" value="ECO:0007669"/>
    <property type="project" value="InterPro"/>
</dbReference>
<reference evidence="2 3" key="1">
    <citation type="submission" date="2023-11" db="EMBL/GenBank/DDBJ databases">
        <title>Halocaridina rubra genome assembly.</title>
        <authorList>
            <person name="Smith C."/>
        </authorList>
    </citation>
    <scope>NUCLEOTIDE SEQUENCE [LARGE SCALE GENOMIC DNA]</scope>
    <source>
        <strain evidence="2">EP-1</strain>
        <tissue evidence="2">Whole</tissue>
    </source>
</reference>
<evidence type="ECO:0000313" key="3">
    <source>
        <dbReference type="Proteomes" id="UP001381693"/>
    </source>
</evidence>
<name>A0AAN9ABZ8_HALRR</name>
<dbReference type="Pfam" id="PF01607">
    <property type="entry name" value="CBM_14"/>
    <property type="match status" value="1"/>
</dbReference>
<dbReference type="SMART" id="SM00494">
    <property type="entry name" value="ChtBD2"/>
    <property type="match status" value="1"/>
</dbReference>
<dbReference type="InterPro" id="IPR002557">
    <property type="entry name" value="Chitin-bd_dom"/>
</dbReference>
<dbReference type="SUPFAM" id="SSF57625">
    <property type="entry name" value="Invertebrate chitin-binding proteins"/>
    <property type="match status" value="1"/>
</dbReference>
<accession>A0AAN9ABZ8</accession>
<dbReference type="PANTHER" id="PTHR22933:SF43">
    <property type="entry name" value="LP10131P"/>
    <property type="match status" value="1"/>
</dbReference>
<protein>
    <recommendedName>
        <fullName evidence="1">Chitin-binding type-2 domain-containing protein</fullName>
    </recommendedName>
</protein>
<sequence>SDYLSFIISVAMYRTTAALLCLATVAVARHAWEFSADAETLLSAPLTTTFTCEGRNYGYFADMDNNCQVFHVCLPIGDENGEIVETAHFSFVCGNQTVFSQESLTCSAPEESFPCEESATLYDIVNSEFGRILEEN</sequence>
<gene>
    <name evidence="2" type="ORF">SK128_002857</name>
</gene>
<evidence type="ECO:0000259" key="1">
    <source>
        <dbReference type="PROSITE" id="PS50940"/>
    </source>
</evidence>
<dbReference type="GO" id="GO:0005576">
    <property type="term" value="C:extracellular region"/>
    <property type="evidence" value="ECO:0007669"/>
    <property type="project" value="InterPro"/>
</dbReference>
<feature type="domain" description="Chitin-binding type-2" evidence="1">
    <location>
        <begin position="49"/>
        <end position="117"/>
    </location>
</feature>
<keyword evidence="3" id="KW-1185">Reference proteome</keyword>
<proteinExistence type="predicted"/>
<feature type="non-terminal residue" evidence="2">
    <location>
        <position position="1"/>
    </location>
</feature>